<dbReference type="InterPro" id="IPR001638">
    <property type="entry name" value="Solute-binding_3/MltF_N"/>
</dbReference>
<comment type="caution">
    <text evidence="3">The sequence shown here is derived from an EMBL/GenBank/DDBJ whole genome shotgun (WGS) entry which is preliminary data.</text>
</comment>
<organism evidence="3 4">
    <name type="scientific">Leucobacter chromiireducens subsp. chromiireducens</name>
    <dbReference type="NCBI Taxonomy" id="660067"/>
    <lineage>
        <taxon>Bacteria</taxon>
        <taxon>Bacillati</taxon>
        <taxon>Actinomycetota</taxon>
        <taxon>Actinomycetes</taxon>
        <taxon>Micrococcales</taxon>
        <taxon>Microbacteriaceae</taxon>
        <taxon>Leucobacter</taxon>
    </lineage>
</organism>
<dbReference type="Pfam" id="PF00497">
    <property type="entry name" value="SBP_bac_3"/>
    <property type="match status" value="1"/>
</dbReference>
<keyword evidence="4" id="KW-1185">Reference proteome</keyword>
<dbReference type="Proteomes" id="UP001646141">
    <property type="component" value="Unassembled WGS sequence"/>
</dbReference>
<gene>
    <name evidence="3" type="ORF">D3226_01655</name>
</gene>
<accession>A0ABS1SKG7</accession>
<dbReference type="EMBL" id="QYAD01000001">
    <property type="protein sequence ID" value="MBL3688664.1"/>
    <property type="molecule type" value="Genomic_DNA"/>
</dbReference>
<dbReference type="Gene3D" id="3.40.190.10">
    <property type="entry name" value="Periplasmic binding protein-like II"/>
    <property type="match status" value="2"/>
</dbReference>
<dbReference type="PANTHER" id="PTHR35936">
    <property type="entry name" value="MEMBRANE-BOUND LYTIC MUREIN TRANSGLYCOSYLASE F"/>
    <property type="match status" value="1"/>
</dbReference>
<reference evidence="3 4" key="1">
    <citation type="submission" date="2018-09" db="EMBL/GenBank/DDBJ databases">
        <title>Comparative genomics of Leucobacter spp.</title>
        <authorList>
            <person name="Reis A.C."/>
            <person name="Kolvenbach B.A."/>
            <person name="Corvini P.F.X."/>
            <person name="Nunes O.C."/>
        </authorList>
    </citation>
    <scope>NUCLEOTIDE SEQUENCE [LARGE SCALE GENOMIC DNA]</scope>
    <source>
        <strain evidence="3 4">L-1</strain>
    </source>
</reference>
<evidence type="ECO:0000256" key="1">
    <source>
        <dbReference type="ARBA" id="ARBA00022729"/>
    </source>
</evidence>
<keyword evidence="1" id="KW-0732">Signal</keyword>
<evidence type="ECO:0000313" key="4">
    <source>
        <dbReference type="Proteomes" id="UP001646141"/>
    </source>
</evidence>
<dbReference type="SUPFAM" id="SSF53850">
    <property type="entry name" value="Periplasmic binding protein-like II"/>
    <property type="match status" value="1"/>
</dbReference>
<dbReference type="PANTHER" id="PTHR35936:SF19">
    <property type="entry name" value="AMINO-ACID-BINDING PROTEIN YXEM-RELATED"/>
    <property type="match status" value="1"/>
</dbReference>
<proteinExistence type="predicted"/>
<evidence type="ECO:0000313" key="3">
    <source>
        <dbReference type="EMBL" id="MBL3688664.1"/>
    </source>
</evidence>
<protein>
    <recommendedName>
        <fullName evidence="2">Solute-binding protein family 3/N-terminal domain-containing protein</fullName>
    </recommendedName>
</protein>
<dbReference type="SMART" id="SM00062">
    <property type="entry name" value="PBPb"/>
    <property type="match status" value="1"/>
</dbReference>
<evidence type="ECO:0000259" key="2">
    <source>
        <dbReference type="SMART" id="SM00062"/>
    </source>
</evidence>
<sequence>MCHITLVNGWIVPTLSLVPRIFARGLRKDTPMTRFARTTLLAAALATVALGASGCAPAASAGGSGSGADAEAGPQKLLVATGGSPRPFTFLDENDELTGYDIEILKLVDEKLPDLEFEFQVAEFPALFAGLDSGRFNIVANNLSATEERREKYDFSDPYIEAQFGVAFAKGSPLAGATTLDELAGKRTFGEPGLNFTKILEAYNEAHPDKKIEIEYTELDLQSQYKKVATGGADFVFSDKVVYDGYAKGVDVDFSQLDGEKLVEEYGTNLFSAYAISKQTPNVDHVVEELNGALRELAADGTLTKLSTEFFDGLDVSPKTALAESE</sequence>
<name>A0ABS1SKG7_9MICO</name>
<feature type="domain" description="Solute-binding protein family 3/N-terminal" evidence="2">
    <location>
        <begin position="76"/>
        <end position="314"/>
    </location>
</feature>